<dbReference type="PROSITE" id="PS01174">
    <property type="entry name" value="LIPASE_GDXG_SER"/>
    <property type="match status" value="1"/>
</dbReference>
<evidence type="ECO:0000313" key="5">
    <source>
        <dbReference type="Proteomes" id="UP000593560"/>
    </source>
</evidence>
<accession>A0A7J9H9U9</accession>
<feature type="domain" description="Alpha/beta hydrolase fold-3" evidence="3">
    <location>
        <begin position="90"/>
        <end position="313"/>
    </location>
</feature>
<sequence length="488" mass="54593">MATIAMDPSLSLQIGRGSNQHGAVPVKEEIQGLIKVYKNGHVERPQIVPYVTPALPPELGVTTKDFVIDNFTNVWARFYVPKSNWKLPLVVYFHGGGFCAGSAAWSCYHEFLGKLAAKAGCLIVSINYRLAPENPLPAAYEDGVKCLMWLKQEALKGSSEWWSKQCNLCSVFLAGDSAGANIAHNVTTRLNSKNLYPLTLKGTILIQPFFGGEARTNSEKNMVQSPRSALSLPASDTYWRLALPCGTNRDHPWCNPLGKGSAKMEEMKLLPTLVCISEMDILRDRNLEFCAALGKAGKKVEHVLYKGVGHAFQVLSKSRLSQSRTNEMIARVKAFVNRLKEQNESFLPKLEFNLLAKKQALWVRVLRSKYKLLKEYPKDISQSNCSFVWRSLAKAWPLLHQNILWLVGDGNRIKFWTGSWILEVGPLINHCLFPFLVDDSITLSEVVNAEGNWNWEYLRCFLDEDILSYIGGILTSTSLAGHDDVISS</sequence>
<dbReference type="GO" id="GO:0016787">
    <property type="term" value="F:hydrolase activity"/>
    <property type="evidence" value="ECO:0007669"/>
    <property type="project" value="InterPro"/>
</dbReference>
<dbReference type="InterPro" id="IPR050466">
    <property type="entry name" value="Carboxylest/Gibb_receptor"/>
</dbReference>
<proteinExistence type="inferred from homology"/>
<evidence type="ECO:0000313" key="4">
    <source>
        <dbReference type="EMBL" id="MBA0805715.1"/>
    </source>
</evidence>
<comment type="similarity">
    <text evidence="1">Belongs to the 'GDXG' lipolytic enzyme family.</text>
</comment>
<dbReference type="OrthoDB" id="408631at2759"/>
<keyword evidence="5" id="KW-1185">Reference proteome</keyword>
<gene>
    <name evidence="4" type="ORF">Gohar_005207</name>
</gene>
<comment type="caution">
    <text evidence="4">The sequence shown here is derived from an EMBL/GenBank/DDBJ whole genome shotgun (WGS) entry which is preliminary data.</text>
</comment>
<reference evidence="4 5" key="1">
    <citation type="journal article" date="2019" name="Genome Biol. Evol.">
        <title>Insights into the evolution of the New World diploid cottons (Gossypium, subgenus Houzingenia) based on genome sequencing.</title>
        <authorList>
            <person name="Grover C.E."/>
            <person name="Arick M.A. 2nd"/>
            <person name="Thrash A."/>
            <person name="Conover J.L."/>
            <person name="Sanders W.S."/>
            <person name="Peterson D.G."/>
            <person name="Frelichowski J.E."/>
            <person name="Scheffler J.A."/>
            <person name="Scheffler B.E."/>
            <person name="Wendel J.F."/>
        </authorList>
    </citation>
    <scope>NUCLEOTIDE SEQUENCE [LARGE SCALE GENOMIC DNA]</scope>
    <source>
        <strain evidence="4">0</strain>
        <tissue evidence="4">Leaf</tissue>
    </source>
</reference>
<dbReference type="InterPro" id="IPR029058">
    <property type="entry name" value="AB_hydrolase_fold"/>
</dbReference>
<dbReference type="InterPro" id="IPR013094">
    <property type="entry name" value="AB_hydrolase_3"/>
</dbReference>
<dbReference type="SUPFAM" id="SSF53474">
    <property type="entry name" value="alpha/beta-Hydrolases"/>
    <property type="match status" value="1"/>
</dbReference>
<dbReference type="EMBL" id="JABFAD010000008">
    <property type="protein sequence ID" value="MBA0805715.1"/>
    <property type="molecule type" value="Genomic_DNA"/>
</dbReference>
<dbReference type="Proteomes" id="UP000593560">
    <property type="component" value="Unassembled WGS sequence"/>
</dbReference>
<dbReference type="AlphaFoldDB" id="A0A7J9H9U9"/>
<organism evidence="4 5">
    <name type="scientific">Gossypium harknessii</name>
    <dbReference type="NCBI Taxonomy" id="34285"/>
    <lineage>
        <taxon>Eukaryota</taxon>
        <taxon>Viridiplantae</taxon>
        <taxon>Streptophyta</taxon>
        <taxon>Embryophyta</taxon>
        <taxon>Tracheophyta</taxon>
        <taxon>Spermatophyta</taxon>
        <taxon>Magnoliopsida</taxon>
        <taxon>eudicotyledons</taxon>
        <taxon>Gunneridae</taxon>
        <taxon>Pentapetalae</taxon>
        <taxon>rosids</taxon>
        <taxon>malvids</taxon>
        <taxon>Malvales</taxon>
        <taxon>Malvaceae</taxon>
        <taxon>Malvoideae</taxon>
        <taxon>Gossypium</taxon>
    </lineage>
</organism>
<evidence type="ECO:0000259" key="3">
    <source>
        <dbReference type="Pfam" id="PF07859"/>
    </source>
</evidence>
<feature type="active site" evidence="2">
    <location>
        <position position="177"/>
    </location>
</feature>
<dbReference type="Gene3D" id="3.40.50.1820">
    <property type="entry name" value="alpha/beta hydrolase"/>
    <property type="match status" value="1"/>
</dbReference>
<name>A0A7J9H9U9_9ROSI</name>
<dbReference type="PANTHER" id="PTHR23024">
    <property type="entry name" value="ARYLACETAMIDE DEACETYLASE"/>
    <property type="match status" value="1"/>
</dbReference>
<dbReference type="Pfam" id="PF07859">
    <property type="entry name" value="Abhydrolase_3"/>
    <property type="match status" value="1"/>
</dbReference>
<protein>
    <recommendedName>
        <fullName evidence="3">Alpha/beta hydrolase fold-3 domain-containing protein</fullName>
    </recommendedName>
</protein>
<dbReference type="InterPro" id="IPR033140">
    <property type="entry name" value="Lipase_GDXG_put_SER_AS"/>
</dbReference>
<evidence type="ECO:0000256" key="1">
    <source>
        <dbReference type="ARBA" id="ARBA00010515"/>
    </source>
</evidence>
<dbReference type="PANTHER" id="PTHR23024:SF409">
    <property type="entry name" value="CARBOXYLESTERASE 6-RELATED"/>
    <property type="match status" value="1"/>
</dbReference>
<evidence type="ECO:0000256" key="2">
    <source>
        <dbReference type="PROSITE-ProRule" id="PRU10038"/>
    </source>
</evidence>